<sequence length="179" mass="20532">MTGNFQSRHLLHQSIRPKLTSPIPSLKHHTNSHACQVRLLIHQHKFTPPPVKKQNFLNFLIIPDDLLPFASGGPLCTGPDKITYLNKLRELKRAHDQAETHTTMKSNIVDHFHKASSTLVESFKELDKLNTDTDSLSENQSELTLRKAQLAKTYKEFNLPYSDINQPHYELIFPVEPPH</sequence>
<dbReference type="VEuPathDB" id="FungiDB:RhiirFUN_014167"/>
<comment type="caution">
    <text evidence="1">The sequence shown here is derived from an EMBL/GenBank/DDBJ whole genome shotgun (WGS) entry which is preliminary data.</text>
</comment>
<reference evidence="1 2" key="2">
    <citation type="journal article" date="2018" name="New Phytol.">
        <title>High intraspecific genome diversity in the model arbuscular mycorrhizal symbiont Rhizophagus irregularis.</title>
        <authorList>
            <person name="Chen E.C.H."/>
            <person name="Morin E."/>
            <person name="Beaudet D."/>
            <person name="Noel J."/>
            <person name="Yildirir G."/>
            <person name="Ndikumana S."/>
            <person name="Charron P."/>
            <person name="St-Onge C."/>
            <person name="Giorgi J."/>
            <person name="Kruger M."/>
            <person name="Marton T."/>
            <person name="Ropars J."/>
            <person name="Grigoriev I.V."/>
            <person name="Hainaut M."/>
            <person name="Henrissat B."/>
            <person name="Roux C."/>
            <person name="Martin F."/>
            <person name="Corradi N."/>
        </authorList>
    </citation>
    <scope>NUCLEOTIDE SEQUENCE [LARGE SCALE GENOMIC DNA]</scope>
    <source>
        <strain evidence="1 2">DAOM 197198</strain>
    </source>
</reference>
<protein>
    <submittedName>
        <fullName evidence="1">Uncharacterized protein</fullName>
    </submittedName>
</protein>
<name>A0A2H5SMK4_RHIID</name>
<reference evidence="1 2" key="1">
    <citation type="journal article" date="2013" name="Proc. Natl. Acad. Sci. U.S.A.">
        <title>Genome of an arbuscular mycorrhizal fungus provides insight into the oldest plant symbiosis.</title>
        <authorList>
            <person name="Tisserant E."/>
            <person name="Malbreil M."/>
            <person name="Kuo A."/>
            <person name="Kohler A."/>
            <person name="Symeonidi A."/>
            <person name="Balestrini R."/>
            <person name="Charron P."/>
            <person name="Duensing N."/>
            <person name="Frei Dit Frey N."/>
            <person name="Gianinazzi-Pearson V."/>
            <person name="Gilbert L.B."/>
            <person name="Handa Y."/>
            <person name="Herr J.R."/>
            <person name="Hijri M."/>
            <person name="Koul R."/>
            <person name="Kawaguchi M."/>
            <person name="Krajinski F."/>
            <person name="Lammers P.J."/>
            <person name="Masclaux F.G."/>
            <person name="Murat C."/>
            <person name="Morin E."/>
            <person name="Ndikumana S."/>
            <person name="Pagni M."/>
            <person name="Petitpierre D."/>
            <person name="Requena N."/>
            <person name="Rosikiewicz P."/>
            <person name="Riley R."/>
            <person name="Saito K."/>
            <person name="San Clemente H."/>
            <person name="Shapiro H."/>
            <person name="van Tuinen D."/>
            <person name="Becard G."/>
            <person name="Bonfante P."/>
            <person name="Paszkowski U."/>
            <person name="Shachar-Hill Y.Y."/>
            <person name="Tuskan G.A."/>
            <person name="Young P.W."/>
            <person name="Sanders I.R."/>
            <person name="Henrissat B."/>
            <person name="Rensing S.A."/>
            <person name="Grigoriev I.V."/>
            <person name="Corradi N."/>
            <person name="Roux C."/>
            <person name="Martin F."/>
        </authorList>
    </citation>
    <scope>NUCLEOTIDE SEQUENCE [LARGE SCALE GENOMIC DNA]</scope>
    <source>
        <strain evidence="1 2">DAOM 197198</strain>
    </source>
</reference>
<proteinExistence type="predicted"/>
<keyword evidence="2" id="KW-1185">Reference proteome</keyword>
<organism evidence="1 2">
    <name type="scientific">Rhizophagus irregularis (strain DAOM 181602 / DAOM 197198 / MUCL 43194)</name>
    <name type="common">Arbuscular mycorrhizal fungus</name>
    <name type="synonym">Glomus intraradices</name>
    <dbReference type="NCBI Taxonomy" id="747089"/>
    <lineage>
        <taxon>Eukaryota</taxon>
        <taxon>Fungi</taxon>
        <taxon>Fungi incertae sedis</taxon>
        <taxon>Mucoromycota</taxon>
        <taxon>Glomeromycotina</taxon>
        <taxon>Glomeromycetes</taxon>
        <taxon>Glomerales</taxon>
        <taxon>Glomeraceae</taxon>
        <taxon>Rhizophagus</taxon>
    </lineage>
</organism>
<dbReference type="EMBL" id="AUPC02000016">
    <property type="protein sequence ID" value="POG80613.1"/>
    <property type="molecule type" value="Genomic_DNA"/>
</dbReference>
<evidence type="ECO:0000313" key="1">
    <source>
        <dbReference type="EMBL" id="POG80613.1"/>
    </source>
</evidence>
<gene>
    <name evidence="1" type="ORF">GLOIN_2v1471378</name>
</gene>
<accession>A0A2H5SMK4</accession>
<dbReference type="Proteomes" id="UP000018888">
    <property type="component" value="Unassembled WGS sequence"/>
</dbReference>
<dbReference type="AlphaFoldDB" id="A0A2H5SMK4"/>
<evidence type="ECO:0000313" key="2">
    <source>
        <dbReference type="Proteomes" id="UP000018888"/>
    </source>
</evidence>